<feature type="domain" description="N-acetyltransferase" evidence="1">
    <location>
        <begin position="2"/>
        <end position="165"/>
    </location>
</feature>
<dbReference type="PROSITE" id="PS51186">
    <property type="entry name" value="GNAT"/>
    <property type="match status" value="1"/>
</dbReference>
<keyword evidence="2" id="KW-0012">Acyltransferase</keyword>
<proteinExistence type="predicted"/>
<dbReference type="Proteomes" id="UP001431532">
    <property type="component" value="Unassembled WGS sequence"/>
</dbReference>
<sequence length="178" mass="20857">MIEIRNLTEKDMPEVVRLKISSWQEELAGKLEHQLIFEEELSFWVHWMHHAKENNDVRTLIGAFEHNEMLGVAFASFAEEEDGKDAFELNGLWVYPNHRGKKLSILLLKHLIDIYLPLKKTSLVVYNHHYAPSNQYYLYLGGKIFKKDLQIDGKLEVDVFIFDLEQLNQKCVEILSKG</sequence>
<dbReference type="Gene3D" id="3.40.630.30">
    <property type="match status" value="1"/>
</dbReference>
<dbReference type="Pfam" id="PF00583">
    <property type="entry name" value="Acetyltransf_1"/>
    <property type="match status" value="1"/>
</dbReference>
<evidence type="ECO:0000313" key="3">
    <source>
        <dbReference type="Proteomes" id="UP001431532"/>
    </source>
</evidence>
<accession>A0AAW6U8P0</accession>
<dbReference type="CDD" id="cd04301">
    <property type="entry name" value="NAT_SF"/>
    <property type="match status" value="1"/>
</dbReference>
<comment type="caution">
    <text evidence="2">The sequence shown here is derived from an EMBL/GenBank/DDBJ whole genome shotgun (WGS) entry which is preliminary data.</text>
</comment>
<dbReference type="EMBL" id="JASCXW010000017">
    <property type="protein sequence ID" value="MDI6453095.1"/>
    <property type="molecule type" value="Genomic_DNA"/>
</dbReference>
<dbReference type="GO" id="GO:0016747">
    <property type="term" value="F:acyltransferase activity, transferring groups other than amino-acyl groups"/>
    <property type="evidence" value="ECO:0007669"/>
    <property type="project" value="InterPro"/>
</dbReference>
<dbReference type="InterPro" id="IPR016181">
    <property type="entry name" value="Acyl_CoA_acyltransferase"/>
</dbReference>
<dbReference type="RefSeq" id="WP_282839524.1">
    <property type="nucleotide sequence ID" value="NZ_JASCXW010000017.1"/>
</dbReference>
<organism evidence="2 3">
    <name type="scientific">Peloplasma aerotolerans</name>
    <dbReference type="NCBI Taxonomy" id="3044389"/>
    <lineage>
        <taxon>Bacteria</taxon>
        <taxon>Bacillati</taxon>
        <taxon>Mycoplasmatota</taxon>
        <taxon>Mollicutes</taxon>
        <taxon>Acholeplasmatales</taxon>
        <taxon>Acholeplasmataceae</taxon>
        <taxon>Peloplasma</taxon>
    </lineage>
</organism>
<evidence type="ECO:0000313" key="2">
    <source>
        <dbReference type="EMBL" id="MDI6453095.1"/>
    </source>
</evidence>
<dbReference type="AlphaFoldDB" id="A0AAW6U8P0"/>
<name>A0AAW6U8P0_9MOLU</name>
<keyword evidence="3" id="KW-1185">Reference proteome</keyword>
<reference evidence="2" key="1">
    <citation type="submission" date="2023-05" db="EMBL/GenBank/DDBJ databases">
        <title>Mariniplasma microaerophilum sp. nov., a novel anaerobic mollicute isolated from terrestrial mud volcano, Taman Peninsula, Russia.</title>
        <authorList>
            <person name="Khomyakova M.A."/>
            <person name="Merkel A.Y."/>
            <person name="Slobodkin A.I."/>
        </authorList>
    </citation>
    <scope>NUCLEOTIDE SEQUENCE</scope>
    <source>
        <strain evidence="2">M4Ah</strain>
    </source>
</reference>
<dbReference type="EC" id="2.3.1.-" evidence="2"/>
<evidence type="ECO:0000259" key="1">
    <source>
        <dbReference type="PROSITE" id="PS51186"/>
    </source>
</evidence>
<dbReference type="InterPro" id="IPR000182">
    <property type="entry name" value="GNAT_dom"/>
</dbReference>
<protein>
    <submittedName>
        <fullName evidence="2">GNAT family N-acetyltransferase</fullName>
        <ecNumber evidence="2">2.3.1.-</ecNumber>
    </submittedName>
</protein>
<gene>
    <name evidence="2" type="ORF">QJ521_05935</name>
</gene>
<keyword evidence="2" id="KW-0808">Transferase</keyword>
<dbReference type="SUPFAM" id="SSF55729">
    <property type="entry name" value="Acyl-CoA N-acyltransferases (Nat)"/>
    <property type="match status" value="1"/>
</dbReference>